<dbReference type="InterPro" id="IPR050300">
    <property type="entry name" value="GDXG_lipolytic_enzyme"/>
</dbReference>
<reference evidence="3" key="1">
    <citation type="journal article" date="2020" name="Stud. Mycol.">
        <title>101 Dothideomycetes genomes: a test case for predicting lifestyles and emergence of pathogens.</title>
        <authorList>
            <person name="Haridas S."/>
            <person name="Albert R."/>
            <person name="Binder M."/>
            <person name="Bloem J."/>
            <person name="Labutti K."/>
            <person name="Salamov A."/>
            <person name="Andreopoulos B."/>
            <person name="Baker S."/>
            <person name="Barry K."/>
            <person name="Bills G."/>
            <person name="Bluhm B."/>
            <person name="Cannon C."/>
            <person name="Castanera R."/>
            <person name="Culley D."/>
            <person name="Daum C."/>
            <person name="Ezra D."/>
            <person name="Gonzalez J."/>
            <person name="Henrissat B."/>
            <person name="Kuo A."/>
            <person name="Liang C."/>
            <person name="Lipzen A."/>
            <person name="Lutzoni F."/>
            <person name="Magnuson J."/>
            <person name="Mondo S."/>
            <person name="Nolan M."/>
            <person name="Ohm R."/>
            <person name="Pangilinan J."/>
            <person name="Park H.-J."/>
            <person name="Ramirez L."/>
            <person name="Alfaro M."/>
            <person name="Sun H."/>
            <person name="Tritt A."/>
            <person name="Yoshinaga Y."/>
            <person name="Zwiers L.-H."/>
            <person name="Turgeon B."/>
            <person name="Goodwin S."/>
            <person name="Spatafora J."/>
            <person name="Crous P."/>
            <person name="Grigoriev I."/>
        </authorList>
    </citation>
    <scope>NUCLEOTIDE SEQUENCE</scope>
    <source>
        <strain evidence="3">CBS 675.92</strain>
    </source>
</reference>
<dbReference type="Pfam" id="PF20434">
    <property type="entry name" value="BD-FAE"/>
    <property type="match status" value="1"/>
</dbReference>
<keyword evidence="1 3" id="KW-0378">Hydrolase</keyword>
<name>A0A6A5TXI5_9PLEO</name>
<evidence type="ECO:0000313" key="4">
    <source>
        <dbReference type="Proteomes" id="UP000800035"/>
    </source>
</evidence>
<sequence length="285" mass="30589">MDPETTLAATKSWPLYPDTTNNEPLASSFTIQSQSGHPVVTSVKRPWLFHYSPSPSTTQQPSRAVLILGGGGYTSLMIGREGLAVAKWLTSLGFHAFILVHRFPTADSGASAPVDDARRALELITEKMKGFGIGAVGLSSGGHLAASLLATYPKSWKQEVHTPKLDFAIIGYAPISTNAKGRTIIPNKPALEPKEKQELYDAVQPDFQLEGPVPPTFIVYSGNDPVVPVVNAYRLAGGVAEAGAQVELHVFADAPHGFALDTVGLPVGRWMELCEAWMRQKGFLG</sequence>
<dbReference type="EMBL" id="ML976992">
    <property type="protein sequence ID" value="KAF1956362.1"/>
    <property type="molecule type" value="Genomic_DNA"/>
</dbReference>
<dbReference type="PANTHER" id="PTHR48081">
    <property type="entry name" value="AB HYDROLASE SUPERFAMILY PROTEIN C4A8.06C"/>
    <property type="match status" value="1"/>
</dbReference>
<keyword evidence="4" id="KW-1185">Reference proteome</keyword>
<gene>
    <name evidence="3" type="ORF">CC80DRAFT_473253</name>
</gene>
<dbReference type="GO" id="GO:0016787">
    <property type="term" value="F:hydrolase activity"/>
    <property type="evidence" value="ECO:0007669"/>
    <property type="project" value="UniProtKB-KW"/>
</dbReference>
<proteinExistence type="predicted"/>
<feature type="domain" description="BD-FAE-like" evidence="2">
    <location>
        <begin position="55"/>
        <end position="235"/>
    </location>
</feature>
<dbReference type="SUPFAM" id="SSF53474">
    <property type="entry name" value="alpha/beta-Hydrolases"/>
    <property type="match status" value="1"/>
</dbReference>
<accession>A0A6A5TXI5</accession>
<dbReference type="InterPro" id="IPR049492">
    <property type="entry name" value="BD-FAE-like_dom"/>
</dbReference>
<evidence type="ECO:0000313" key="3">
    <source>
        <dbReference type="EMBL" id="KAF1956362.1"/>
    </source>
</evidence>
<dbReference type="Gene3D" id="3.40.50.1820">
    <property type="entry name" value="alpha/beta hydrolase"/>
    <property type="match status" value="1"/>
</dbReference>
<dbReference type="InterPro" id="IPR029058">
    <property type="entry name" value="AB_hydrolase_fold"/>
</dbReference>
<organism evidence="3 4">
    <name type="scientific">Byssothecium circinans</name>
    <dbReference type="NCBI Taxonomy" id="147558"/>
    <lineage>
        <taxon>Eukaryota</taxon>
        <taxon>Fungi</taxon>
        <taxon>Dikarya</taxon>
        <taxon>Ascomycota</taxon>
        <taxon>Pezizomycotina</taxon>
        <taxon>Dothideomycetes</taxon>
        <taxon>Pleosporomycetidae</taxon>
        <taxon>Pleosporales</taxon>
        <taxon>Massarineae</taxon>
        <taxon>Massarinaceae</taxon>
        <taxon>Byssothecium</taxon>
    </lineage>
</organism>
<dbReference type="AlphaFoldDB" id="A0A6A5TXI5"/>
<evidence type="ECO:0000259" key="2">
    <source>
        <dbReference type="Pfam" id="PF20434"/>
    </source>
</evidence>
<protein>
    <submittedName>
        <fullName evidence="3">Alpha/beta-hydrolase</fullName>
    </submittedName>
</protein>
<dbReference type="Proteomes" id="UP000800035">
    <property type="component" value="Unassembled WGS sequence"/>
</dbReference>
<dbReference type="OrthoDB" id="3669279at2759"/>
<dbReference type="PANTHER" id="PTHR48081:SF6">
    <property type="entry name" value="PEPTIDASE S9 PROLYL OLIGOPEPTIDASE CATALYTIC DOMAIN-CONTAINING PROTEIN"/>
    <property type="match status" value="1"/>
</dbReference>
<evidence type="ECO:0000256" key="1">
    <source>
        <dbReference type="ARBA" id="ARBA00022801"/>
    </source>
</evidence>